<comment type="caution">
    <text evidence="12">Lacks conserved residue(s) required for the propagation of feature annotation.</text>
</comment>
<evidence type="ECO:0000256" key="13">
    <source>
        <dbReference type="SAM" id="MobiDB-lite"/>
    </source>
</evidence>
<evidence type="ECO:0000256" key="6">
    <source>
        <dbReference type="ARBA" id="ARBA00022868"/>
    </source>
</evidence>
<comment type="function">
    <text evidence="12">Structural component of the gap junctions.</text>
</comment>
<dbReference type="AlphaFoldDB" id="A0A7I8X7D9"/>
<evidence type="ECO:0000256" key="3">
    <source>
        <dbReference type="ARBA" id="ARBA00022448"/>
    </source>
</evidence>
<evidence type="ECO:0000256" key="8">
    <source>
        <dbReference type="ARBA" id="ARBA00022989"/>
    </source>
</evidence>
<evidence type="ECO:0000256" key="11">
    <source>
        <dbReference type="ARBA" id="ARBA00023303"/>
    </source>
</evidence>
<dbReference type="GO" id="GO:0005243">
    <property type="term" value="F:gap junction channel activity"/>
    <property type="evidence" value="ECO:0007669"/>
    <property type="project" value="TreeGrafter"/>
</dbReference>
<sequence length="457" mass="52898">MSISALLSLAHTFSPDSASDPTDLLHSVFTSNLILVFAGVTAARNFLGHPLQCGSGAHFPSTWEKYAENYCWSENTYFVQPDIHVATIKESERVSPERKLSYYQWVPFFLLLQAACFRLPSFLWKCMSINSGLRIHEIVNRALDPGNMEEQTRQKNVEVLGGHISNVLKFQRHIQRRNIMIYRTFKVLNITYSACFISYMYLFTKALYVVNVVTQLYLMNRFLETDKYTWYGFEVIRDIVRGVNWQSSGFFPRVSICDFAVRSVAQIQTYSVQCVLVINIFNEKIFILLWFWYTLLTLVTIGSFVYWFLVVAFPCFGRWYVATNLELNQTEELDVKRHQKNVKKFVNEYLKQDGIFVLRMVSMHAGIIFGTELVMNLYKIFLGYQSQYKPLPKPENHYSSNLSDSLRNRKKPKDVEETGLDDLATGFIPGTPSHRSKSHSRSSSSSSDSRRSINQNI</sequence>
<keyword evidence="10 12" id="KW-0472">Membrane</keyword>
<proteinExistence type="inferred from homology"/>
<dbReference type="SMR" id="A0A7I8X7D9"/>
<keyword evidence="9 12" id="KW-0406">Ion transport</keyword>
<keyword evidence="5 12" id="KW-0812">Transmembrane</keyword>
<dbReference type="Pfam" id="PF00876">
    <property type="entry name" value="Innexin"/>
    <property type="match status" value="1"/>
</dbReference>
<dbReference type="Proteomes" id="UP000582659">
    <property type="component" value="Unassembled WGS sequence"/>
</dbReference>
<keyword evidence="3 12" id="KW-0813">Transport</keyword>
<dbReference type="InterPro" id="IPR000990">
    <property type="entry name" value="Innexin"/>
</dbReference>
<name>A0A7I8X7D9_BURXY</name>
<evidence type="ECO:0000256" key="10">
    <source>
        <dbReference type="ARBA" id="ARBA00023136"/>
    </source>
</evidence>
<gene>
    <name evidence="12" type="primary">inx</name>
    <name evidence="14" type="ORF">BXYJ_LOCUS11989</name>
</gene>
<keyword evidence="8 12" id="KW-1133">Transmembrane helix</keyword>
<dbReference type="GO" id="GO:0005921">
    <property type="term" value="C:gap junction"/>
    <property type="evidence" value="ECO:0007669"/>
    <property type="project" value="UniProtKB-SubCell"/>
</dbReference>
<comment type="similarity">
    <text evidence="12">Belongs to the pannexin family.</text>
</comment>
<organism evidence="14 15">
    <name type="scientific">Bursaphelenchus xylophilus</name>
    <name type="common">Pinewood nematode worm</name>
    <name type="synonym">Aphelenchoides xylophilus</name>
    <dbReference type="NCBI Taxonomy" id="6326"/>
    <lineage>
        <taxon>Eukaryota</taxon>
        <taxon>Metazoa</taxon>
        <taxon>Ecdysozoa</taxon>
        <taxon>Nematoda</taxon>
        <taxon>Chromadorea</taxon>
        <taxon>Rhabditida</taxon>
        <taxon>Tylenchina</taxon>
        <taxon>Tylenchomorpha</taxon>
        <taxon>Aphelenchoidea</taxon>
        <taxon>Aphelenchoididae</taxon>
        <taxon>Bursaphelenchus</taxon>
    </lineage>
</organism>
<feature type="region of interest" description="Disordered" evidence="13">
    <location>
        <begin position="397"/>
        <end position="457"/>
    </location>
</feature>
<dbReference type="PANTHER" id="PTHR11893:SF31">
    <property type="entry name" value="INNEXIN-11"/>
    <property type="match status" value="1"/>
</dbReference>
<evidence type="ECO:0000256" key="12">
    <source>
        <dbReference type="RuleBase" id="RU010713"/>
    </source>
</evidence>
<reference evidence="14" key="1">
    <citation type="submission" date="2020-09" db="EMBL/GenBank/DDBJ databases">
        <authorList>
            <person name="Kikuchi T."/>
        </authorList>
    </citation>
    <scope>NUCLEOTIDE SEQUENCE</scope>
    <source>
        <strain evidence="14">Ka4C1</strain>
    </source>
</reference>
<keyword evidence="6" id="KW-0303">Gap junction</keyword>
<accession>A0A7I8X7D9</accession>
<keyword evidence="7" id="KW-0965">Cell junction</keyword>
<evidence type="ECO:0000256" key="5">
    <source>
        <dbReference type="ARBA" id="ARBA00022692"/>
    </source>
</evidence>
<protein>
    <recommendedName>
        <fullName evidence="12">Innexin</fullName>
    </recommendedName>
</protein>
<evidence type="ECO:0000256" key="1">
    <source>
        <dbReference type="ARBA" id="ARBA00004610"/>
    </source>
</evidence>
<feature type="transmembrane region" description="Helical" evidence="12">
    <location>
        <begin position="285"/>
        <end position="309"/>
    </location>
</feature>
<dbReference type="Proteomes" id="UP000659654">
    <property type="component" value="Unassembled WGS sequence"/>
</dbReference>
<dbReference type="GO" id="GO:0005886">
    <property type="term" value="C:plasma membrane"/>
    <property type="evidence" value="ECO:0007669"/>
    <property type="project" value="UniProtKB-SubCell"/>
</dbReference>
<evidence type="ECO:0000256" key="7">
    <source>
        <dbReference type="ARBA" id="ARBA00022949"/>
    </source>
</evidence>
<evidence type="ECO:0000256" key="9">
    <source>
        <dbReference type="ARBA" id="ARBA00023065"/>
    </source>
</evidence>
<feature type="transmembrane region" description="Helical" evidence="12">
    <location>
        <begin position="356"/>
        <end position="378"/>
    </location>
</feature>
<evidence type="ECO:0000256" key="2">
    <source>
        <dbReference type="ARBA" id="ARBA00004651"/>
    </source>
</evidence>
<keyword evidence="11 12" id="KW-0407">Ion channel</keyword>
<comment type="caution">
    <text evidence="14">The sequence shown here is derived from an EMBL/GenBank/DDBJ whole genome shotgun (WGS) entry which is preliminary data.</text>
</comment>
<dbReference type="GO" id="GO:0034220">
    <property type="term" value="P:monoatomic ion transmembrane transport"/>
    <property type="evidence" value="ECO:0007669"/>
    <property type="project" value="UniProtKB-KW"/>
</dbReference>
<dbReference type="PANTHER" id="PTHR11893">
    <property type="entry name" value="INNEXIN"/>
    <property type="match status" value="1"/>
</dbReference>
<dbReference type="PROSITE" id="PS51013">
    <property type="entry name" value="PANNEXIN"/>
    <property type="match status" value="1"/>
</dbReference>
<dbReference type="EMBL" id="CAJFCV020000005">
    <property type="protein sequence ID" value="CAG9123456.1"/>
    <property type="molecule type" value="Genomic_DNA"/>
</dbReference>
<comment type="subcellular location">
    <subcellularLocation>
        <location evidence="1">Cell junction</location>
        <location evidence="1">Gap junction</location>
    </subcellularLocation>
    <subcellularLocation>
        <location evidence="2 12">Cell membrane</location>
        <topology evidence="2 12">Multi-pass membrane protein</topology>
    </subcellularLocation>
</comment>
<keyword evidence="15" id="KW-1185">Reference proteome</keyword>
<evidence type="ECO:0000256" key="4">
    <source>
        <dbReference type="ARBA" id="ARBA00022475"/>
    </source>
</evidence>
<evidence type="ECO:0000313" key="14">
    <source>
        <dbReference type="EMBL" id="CAD5231898.1"/>
    </source>
</evidence>
<evidence type="ECO:0000313" key="15">
    <source>
        <dbReference type="Proteomes" id="UP000659654"/>
    </source>
</evidence>
<dbReference type="OrthoDB" id="5867527at2759"/>
<dbReference type="PRINTS" id="PR01262">
    <property type="entry name" value="INNEXIN"/>
</dbReference>
<dbReference type="EMBL" id="CAJFDI010000005">
    <property type="protein sequence ID" value="CAD5231898.1"/>
    <property type="molecule type" value="Genomic_DNA"/>
</dbReference>
<keyword evidence="4" id="KW-1003">Cell membrane</keyword>